<sequence>MDNKQCAFLTFNSCEDWIT</sequence>
<accession>A0A0A9BVN9</accession>
<dbReference type="EMBL" id="GBRH01232670">
    <property type="protein sequence ID" value="JAD65225.1"/>
    <property type="molecule type" value="Transcribed_RNA"/>
</dbReference>
<organism evidence="1">
    <name type="scientific">Arundo donax</name>
    <name type="common">Giant reed</name>
    <name type="synonym">Donax arundinaceus</name>
    <dbReference type="NCBI Taxonomy" id="35708"/>
    <lineage>
        <taxon>Eukaryota</taxon>
        <taxon>Viridiplantae</taxon>
        <taxon>Streptophyta</taxon>
        <taxon>Embryophyta</taxon>
        <taxon>Tracheophyta</taxon>
        <taxon>Spermatophyta</taxon>
        <taxon>Magnoliopsida</taxon>
        <taxon>Liliopsida</taxon>
        <taxon>Poales</taxon>
        <taxon>Poaceae</taxon>
        <taxon>PACMAD clade</taxon>
        <taxon>Arundinoideae</taxon>
        <taxon>Arundineae</taxon>
        <taxon>Arundo</taxon>
    </lineage>
</organism>
<evidence type="ECO:0000313" key="1">
    <source>
        <dbReference type="EMBL" id="JAD65225.1"/>
    </source>
</evidence>
<name>A0A0A9BVN9_ARUDO</name>
<reference evidence="1" key="1">
    <citation type="submission" date="2014-09" db="EMBL/GenBank/DDBJ databases">
        <authorList>
            <person name="Magalhaes I.L.F."/>
            <person name="Oliveira U."/>
            <person name="Santos F.R."/>
            <person name="Vidigal T.H.D.A."/>
            <person name="Brescovit A.D."/>
            <person name="Santos A.J."/>
        </authorList>
    </citation>
    <scope>NUCLEOTIDE SEQUENCE</scope>
    <source>
        <tissue evidence="1">Shoot tissue taken approximately 20 cm above the soil surface</tissue>
    </source>
</reference>
<proteinExistence type="predicted"/>
<reference evidence="1" key="2">
    <citation type="journal article" date="2015" name="Data Brief">
        <title>Shoot transcriptome of the giant reed, Arundo donax.</title>
        <authorList>
            <person name="Barrero R.A."/>
            <person name="Guerrero F.D."/>
            <person name="Moolhuijzen P."/>
            <person name="Goolsby J.A."/>
            <person name="Tidwell J."/>
            <person name="Bellgard S.E."/>
            <person name="Bellgard M.I."/>
        </authorList>
    </citation>
    <scope>NUCLEOTIDE SEQUENCE</scope>
    <source>
        <tissue evidence="1">Shoot tissue taken approximately 20 cm above the soil surface</tissue>
    </source>
</reference>
<dbReference type="AlphaFoldDB" id="A0A0A9BVN9"/>
<protein>
    <submittedName>
        <fullName evidence="1">Uncharacterized protein</fullName>
    </submittedName>
</protein>